<organism evidence="1 2">
    <name type="scientific">Penicillium fimorum</name>
    <dbReference type="NCBI Taxonomy" id="1882269"/>
    <lineage>
        <taxon>Eukaryota</taxon>
        <taxon>Fungi</taxon>
        <taxon>Dikarya</taxon>
        <taxon>Ascomycota</taxon>
        <taxon>Pezizomycotina</taxon>
        <taxon>Eurotiomycetes</taxon>
        <taxon>Eurotiomycetidae</taxon>
        <taxon>Eurotiales</taxon>
        <taxon>Aspergillaceae</taxon>
        <taxon>Penicillium</taxon>
    </lineage>
</organism>
<dbReference type="EMBL" id="JAPWDS010000003">
    <property type="protein sequence ID" value="KAJ5503747.1"/>
    <property type="molecule type" value="Genomic_DNA"/>
</dbReference>
<evidence type="ECO:0000313" key="1">
    <source>
        <dbReference type="EMBL" id="KAJ5503747.1"/>
    </source>
</evidence>
<name>A0A9W9XUR1_9EURO</name>
<keyword evidence="2" id="KW-1185">Reference proteome</keyword>
<gene>
    <name evidence="1" type="ORF">N7463_006621</name>
</gene>
<proteinExistence type="predicted"/>
<sequence>MDNRDKVLFVEFKLQLPATGSGTYQFAEARFGCQIRRIRTSNLAVSSLLLSAGSDSEGCLRGCHMK</sequence>
<protein>
    <submittedName>
        <fullName evidence="1">Uncharacterized protein</fullName>
    </submittedName>
</protein>
<reference evidence="1" key="2">
    <citation type="journal article" date="2023" name="IMA Fungus">
        <title>Comparative genomic study of the Penicillium genus elucidates a diverse pangenome and 15 lateral gene transfer events.</title>
        <authorList>
            <person name="Petersen C."/>
            <person name="Sorensen T."/>
            <person name="Nielsen M.R."/>
            <person name="Sondergaard T.E."/>
            <person name="Sorensen J.L."/>
            <person name="Fitzpatrick D.A."/>
            <person name="Frisvad J.C."/>
            <person name="Nielsen K.L."/>
        </authorList>
    </citation>
    <scope>NUCLEOTIDE SEQUENCE</scope>
    <source>
        <strain evidence="1">IBT 29495</strain>
    </source>
</reference>
<reference evidence="1" key="1">
    <citation type="submission" date="2022-12" db="EMBL/GenBank/DDBJ databases">
        <authorList>
            <person name="Petersen C."/>
        </authorList>
    </citation>
    <scope>NUCLEOTIDE SEQUENCE</scope>
    <source>
        <strain evidence="1">IBT 29495</strain>
    </source>
</reference>
<evidence type="ECO:0000313" key="2">
    <source>
        <dbReference type="Proteomes" id="UP001149954"/>
    </source>
</evidence>
<dbReference type="AlphaFoldDB" id="A0A9W9XUR1"/>
<comment type="caution">
    <text evidence="1">The sequence shown here is derived from an EMBL/GenBank/DDBJ whole genome shotgun (WGS) entry which is preliminary data.</text>
</comment>
<accession>A0A9W9XUR1</accession>
<dbReference type="Proteomes" id="UP001149954">
    <property type="component" value="Unassembled WGS sequence"/>
</dbReference>